<keyword evidence="1" id="KW-0812">Transmembrane</keyword>
<accession>A0A382YG64</accession>
<organism evidence="2">
    <name type="scientific">marine metagenome</name>
    <dbReference type="NCBI Taxonomy" id="408172"/>
    <lineage>
        <taxon>unclassified sequences</taxon>
        <taxon>metagenomes</taxon>
        <taxon>ecological metagenomes</taxon>
    </lineage>
</organism>
<proteinExistence type="predicted"/>
<evidence type="ECO:0000256" key="1">
    <source>
        <dbReference type="SAM" id="Phobius"/>
    </source>
</evidence>
<sequence>MLTKVQQLGPLILLTALIVYVFARVGW</sequence>
<protein>
    <submittedName>
        <fullName evidence="2">Uncharacterized protein</fullName>
    </submittedName>
</protein>
<name>A0A382YG64_9ZZZZ</name>
<feature type="transmembrane region" description="Helical" evidence="1">
    <location>
        <begin position="6"/>
        <end position="23"/>
    </location>
</feature>
<keyword evidence="1" id="KW-0472">Membrane</keyword>
<dbReference type="AlphaFoldDB" id="A0A382YG64"/>
<dbReference type="EMBL" id="UINC01175598">
    <property type="protein sequence ID" value="SVD82296.1"/>
    <property type="molecule type" value="Genomic_DNA"/>
</dbReference>
<keyword evidence="1" id="KW-1133">Transmembrane helix</keyword>
<evidence type="ECO:0000313" key="2">
    <source>
        <dbReference type="EMBL" id="SVD82296.1"/>
    </source>
</evidence>
<reference evidence="2" key="1">
    <citation type="submission" date="2018-05" db="EMBL/GenBank/DDBJ databases">
        <authorList>
            <person name="Lanie J.A."/>
            <person name="Ng W.-L."/>
            <person name="Kazmierczak K.M."/>
            <person name="Andrzejewski T.M."/>
            <person name="Davidsen T.M."/>
            <person name="Wayne K.J."/>
            <person name="Tettelin H."/>
            <person name="Glass J.I."/>
            <person name="Rusch D."/>
            <person name="Podicherti R."/>
            <person name="Tsui H.-C.T."/>
            <person name="Winkler M.E."/>
        </authorList>
    </citation>
    <scope>NUCLEOTIDE SEQUENCE</scope>
</reference>
<gene>
    <name evidence="2" type="ORF">METZ01_LOCUS435150</name>
</gene>